<dbReference type="PANTHER" id="PTHR23303">
    <property type="entry name" value="CARBOXYPEPTIDASE REGULATORY REGION-CONTAINING"/>
    <property type="match status" value="1"/>
</dbReference>
<keyword evidence="1" id="KW-0732">Signal</keyword>
<reference evidence="5" key="1">
    <citation type="submission" date="2003-08" db="EMBL/GenBank/DDBJ databases">
        <authorList>
            <person name="Birren B."/>
            <person name="Nusbaum C."/>
            <person name="Abebe A."/>
            <person name="Abouelleil A."/>
            <person name="Adekoya E."/>
            <person name="Ait-zahra M."/>
            <person name="Allen N."/>
            <person name="Allen T."/>
            <person name="An P."/>
            <person name="Anderson M."/>
            <person name="Anderson S."/>
            <person name="Arachchi H."/>
            <person name="Armbruster J."/>
            <person name="Bachantsang P."/>
            <person name="Baldwin J."/>
            <person name="Barry A."/>
            <person name="Bayul T."/>
            <person name="Blitshsteyn B."/>
            <person name="Bloom T."/>
            <person name="Blye J."/>
            <person name="Boguslavskiy L."/>
            <person name="Borowsky M."/>
            <person name="Boukhgalter B."/>
            <person name="Brunache A."/>
            <person name="Butler J."/>
            <person name="Calixte N."/>
            <person name="Calvo S."/>
            <person name="Camarata J."/>
            <person name="Campo K."/>
            <person name="Chang J."/>
            <person name="Cheshatsang Y."/>
            <person name="Citroen M."/>
            <person name="Collymore A."/>
            <person name="Considine T."/>
            <person name="Cook A."/>
            <person name="Cooke P."/>
            <person name="Corum B."/>
            <person name="Cuomo C."/>
            <person name="David R."/>
            <person name="Dawoe T."/>
            <person name="Degray S."/>
            <person name="Dodge S."/>
            <person name="Dooley K."/>
            <person name="Dorje P."/>
            <person name="Dorjee K."/>
            <person name="Dorris L."/>
            <person name="Duffey N."/>
            <person name="Dupes A."/>
            <person name="Elkins T."/>
            <person name="Engels R."/>
            <person name="Erickson J."/>
            <person name="Farina A."/>
            <person name="Faro S."/>
            <person name="Ferreira P."/>
            <person name="Fischer H."/>
            <person name="Fitzgerald M."/>
            <person name="Foley K."/>
            <person name="Gage D."/>
            <person name="Galagan J."/>
            <person name="Gearin G."/>
            <person name="Gnerre S."/>
            <person name="Gnirke A."/>
            <person name="Goyette A."/>
            <person name="Graham J."/>
            <person name="Grandbois E."/>
            <person name="Gyaltsen K."/>
            <person name="Hafez N."/>
            <person name="Hagopian D."/>
            <person name="Hagos B."/>
            <person name="Hall J."/>
            <person name="Hatcher B."/>
            <person name="Heller A."/>
            <person name="Higgins H."/>
            <person name="Honan T."/>
            <person name="Horn A."/>
            <person name="Houde N."/>
            <person name="Hughes L."/>
            <person name="Hulme W."/>
            <person name="Husby E."/>
            <person name="Iliev I."/>
            <person name="Jaffe D."/>
            <person name="Jones C."/>
            <person name="Kamal M."/>
            <person name="Kamat A."/>
            <person name="Kamvysselis M."/>
            <person name="Karlsson E."/>
            <person name="Kells C."/>
            <person name="Kieu A."/>
            <person name="Kisner P."/>
            <person name="Kodira C."/>
            <person name="Kulbokas E."/>
            <person name="Labutti K."/>
            <person name="Lama D."/>
            <person name="Landers T."/>
            <person name="Leger J."/>
            <person name="Levine S."/>
            <person name="Lewis D."/>
            <person name="Lewis T."/>
            <person name="Lindblad-toh K."/>
            <person name="Liu X."/>
            <person name="Lokyitsang T."/>
            <person name="Lokyitsang Y."/>
            <person name="Lucien O."/>
            <person name="Lui A."/>
            <person name="Ma L.J."/>
            <person name="Mabbitt R."/>
            <person name="Macdonald J."/>
            <person name="Maclean C."/>
            <person name="Major J."/>
            <person name="Manning J."/>
            <person name="Marabella R."/>
            <person name="Maru K."/>
            <person name="Matthews C."/>
            <person name="Mauceli E."/>
            <person name="Mccarthy M."/>
            <person name="Mcdonough S."/>
            <person name="Mcghee T."/>
            <person name="Meldrim J."/>
            <person name="Meneus L."/>
            <person name="Mesirov J."/>
            <person name="Mihalev A."/>
            <person name="Mihova T."/>
            <person name="Mikkelsen T."/>
            <person name="Mlenga V."/>
            <person name="Moru K."/>
            <person name="Mozes J."/>
            <person name="Mulrain L."/>
            <person name="Munson G."/>
            <person name="Naylor J."/>
            <person name="Newes C."/>
            <person name="Nguyen C."/>
            <person name="Nguyen N."/>
            <person name="Nguyen T."/>
            <person name="Nicol R."/>
            <person name="Nielsen C."/>
            <person name="Nizzari M."/>
            <person name="Norbu C."/>
            <person name="Norbu N."/>
            <person name="O'donnell P."/>
            <person name="Okoawo O."/>
            <person name="O'leary S."/>
            <person name="Omotosho B."/>
            <person name="O'neill K."/>
            <person name="Osman S."/>
            <person name="Parker S."/>
            <person name="Perrin D."/>
            <person name="Phunkhang P."/>
            <person name="Piqani B."/>
            <person name="Purcell S."/>
            <person name="Rachupka T."/>
            <person name="Ramasamy U."/>
            <person name="Rameau R."/>
            <person name="Ray V."/>
            <person name="Raymond C."/>
            <person name="Retta R."/>
            <person name="Richardson S."/>
            <person name="Rise C."/>
            <person name="Rodriguez J."/>
            <person name="Rogers J."/>
            <person name="Rogov P."/>
            <person name="Rutman M."/>
            <person name="Schupbach R."/>
            <person name="Seaman C."/>
            <person name="Settipalli S."/>
            <person name="Sharpe T."/>
            <person name="Sheridan J."/>
            <person name="Sherpa N."/>
            <person name="Shi J."/>
            <person name="Smirnov S."/>
            <person name="Smith C."/>
            <person name="Sougnez C."/>
            <person name="Spencer B."/>
            <person name="Stalker J."/>
            <person name="Stange-thomann N."/>
            <person name="Stavropoulos S."/>
            <person name="Stetson K."/>
            <person name="Stone C."/>
            <person name="Stone S."/>
            <person name="Stubbs M."/>
            <person name="Talamas J."/>
            <person name="Tchuinga P."/>
            <person name="Tenzing P."/>
            <person name="Tesfaye S."/>
            <person name="Theodore J."/>
            <person name="Thoulutsang Y."/>
            <person name="Topham K."/>
            <person name="Towey S."/>
            <person name="Tsamla T."/>
            <person name="Tsomo N."/>
            <person name="Vallee D."/>
            <person name="Vassiliev H."/>
            <person name="Venkataraman V."/>
            <person name="Vinson J."/>
            <person name="Vo A."/>
            <person name="Wade C."/>
            <person name="Wang S."/>
            <person name="Wangchuk T."/>
            <person name="Wangdi T."/>
            <person name="Whittaker C."/>
            <person name="Wilkinson J."/>
            <person name="Wu Y."/>
            <person name="Wyman D."/>
            <person name="Yadav S."/>
            <person name="Yang S."/>
            <person name="Yang X."/>
            <person name="Yeager S."/>
            <person name="Yee E."/>
            <person name="Young G."/>
            <person name="Zainoun J."/>
            <person name="Zembeck L."/>
            <person name="Zimmer A."/>
            <person name="Zody M."/>
            <person name="Lander E."/>
        </authorList>
    </citation>
    <scope>NUCLEOTIDE SEQUENCE [LARGE SCALE GENOMIC DNA]</scope>
</reference>
<dbReference type="HOGENOM" id="CLU_1762900_0_0_1"/>
<dbReference type="GO" id="GO:0005789">
    <property type="term" value="C:endoplasmic reticulum membrane"/>
    <property type="evidence" value="ECO:0007669"/>
    <property type="project" value="TreeGrafter"/>
</dbReference>
<dbReference type="GeneTree" id="ENSGT00390000000089"/>
<dbReference type="InterPro" id="IPR056187">
    <property type="entry name" value="NOMO_8th"/>
</dbReference>
<dbReference type="Pfam" id="PF22902">
    <property type="entry name" value="NOMO1-like_9th"/>
    <property type="match status" value="1"/>
</dbReference>
<dbReference type="Proteomes" id="UP000007875">
    <property type="component" value="Unassembled WGS sequence"/>
</dbReference>
<dbReference type="Ensembl" id="ENSCSAVT00000018870.1">
    <property type="protein sequence ID" value="ENSCSAVP00000018667.1"/>
    <property type="gene ID" value="ENSCSAVG00000010966.1"/>
</dbReference>
<reference evidence="4" key="3">
    <citation type="submission" date="2025-09" db="UniProtKB">
        <authorList>
            <consortium name="Ensembl"/>
        </authorList>
    </citation>
    <scope>IDENTIFICATION</scope>
</reference>
<evidence type="ECO:0008006" key="6">
    <source>
        <dbReference type="Google" id="ProtNLM"/>
    </source>
</evidence>
<evidence type="ECO:0000313" key="5">
    <source>
        <dbReference type="Proteomes" id="UP000007875"/>
    </source>
</evidence>
<evidence type="ECO:0000256" key="1">
    <source>
        <dbReference type="ARBA" id="ARBA00022729"/>
    </source>
</evidence>
<keyword evidence="5" id="KW-1185">Reference proteome</keyword>
<dbReference type="InterPro" id="IPR055073">
    <property type="entry name" value="NOMO1-like_9th"/>
</dbReference>
<feature type="domain" description="NOMO eighth prealbumin-like" evidence="3">
    <location>
        <begin position="7"/>
        <end position="93"/>
    </location>
</feature>
<evidence type="ECO:0000313" key="4">
    <source>
        <dbReference type="Ensembl" id="ENSCSAVP00000018667.1"/>
    </source>
</evidence>
<dbReference type="Pfam" id="PF23660">
    <property type="entry name" value="NOMO_8th"/>
    <property type="match status" value="1"/>
</dbReference>
<reference evidence="4" key="2">
    <citation type="submission" date="2025-08" db="UniProtKB">
        <authorList>
            <consortium name="Ensembl"/>
        </authorList>
    </citation>
    <scope>IDENTIFICATION</scope>
</reference>
<accession>H2ZM51</accession>
<proteinExistence type="predicted"/>
<feature type="domain" description="NOMO-like ninth beta-sandwich" evidence="2">
    <location>
        <begin position="96"/>
        <end position="148"/>
    </location>
</feature>
<sequence length="148" mass="16455">METSYLVQDADHRVAMEIKTSKGNVVTEYMEMEKPNNTTSKTTTNVYKVTYWAGDGEKLEFAPKSDVLLFEPNTFTATMKAGECAKELVRFKGIVGKFIEGQISPPLPNIDILISSNGSEGISIKTDQTGKYRYGPVHPDFEYKISAS</sequence>
<protein>
    <recommendedName>
        <fullName evidence="6">Carboxypeptidase regulatory-like domain-containing protein</fullName>
    </recommendedName>
</protein>
<dbReference type="AlphaFoldDB" id="H2ZM51"/>
<evidence type="ECO:0000259" key="2">
    <source>
        <dbReference type="Pfam" id="PF22902"/>
    </source>
</evidence>
<dbReference type="PANTHER" id="PTHR23303:SF14">
    <property type="entry name" value="BOS COMPLEX SUBUNIT NOMO1-RELATED"/>
    <property type="match status" value="1"/>
</dbReference>
<dbReference type="InterPro" id="IPR051417">
    <property type="entry name" value="SDr/BOS_complex"/>
</dbReference>
<name>H2ZM51_CIOSA</name>
<organism evidence="4 5">
    <name type="scientific">Ciona savignyi</name>
    <name type="common">Pacific transparent sea squirt</name>
    <dbReference type="NCBI Taxonomy" id="51511"/>
    <lineage>
        <taxon>Eukaryota</taxon>
        <taxon>Metazoa</taxon>
        <taxon>Chordata</taxon>
        <taxon>Tunicata</taxon>
        <taxon>Ascidiacea</taxon>
        <taxon>Phlebobranchia</taxon>
        <taxon>Cionidae</taxon>
        <taxon>Ciona</taxon>
    </lineage>
</organism>
<evidence type="ECO:0000259" key="3">
    <source>
        <dbReference type="Pfam" id="PF23660"/>
    </source>
</evidence>